<accession>A0A4Y3R317</accession>
<feature type="transmembrane region" description="Helical" evidence="1">
    <location>
        <begin position="37"/>
        <end position="59"/>
    </location>
</feature>
<feature type="transmembrane region" description="Helical" evidence="1">
    <location>
        <begin position="6"/>
        <end position="25"/>
    </location>
</feature>
<evidence type="ECO:0000313" key="2">
    <source>
        <dbReference type="EMBL" id="GEB50410.1"/>
    </source>
</evidence>
<gene>
    <name evidence="2" type="ORF">SCA03_29610</name>
</gene>
<proteinExistence type="predicted"/>
<sequence>MQPTDAVAGLAGVLLVGCLVGAAAHQRVARQGGTEQSAATACLVVTSVVGVPGVVLSHVDWRPASAYVLAAWYLGMRNINV</sequence>
<evidence type="ECO:0000313" key="3">
    <source>
        <dbReference type="Proteomes" id="UP000319210"/>
    </source>
</evidence>
<evidence type="ECO:0000256" key="1">
    <source>
        <dbReference type="SAM" id="Phobius"/>
    </source>
</evidence>
<protein>
    <submittedName>
        <fullName evidence="2">Uncharacterized protein</fullName>
    </submittedName>
</protein>
<dbReference type="AlphaFoldDB" id="A0A4Y3R317"/>
<name>A0A4Y3R317_STRCI</name>
<keyword evidence="3" id="KW-1185">Reference proteome</keyword>
<keyword evidence="1" id="KW-1133">Transmembrane helix</keyword>
<keyword evidence="1" id="KW-0472">Membrane</keyword>
<keyword evidence="1" id="KW-0812">Transmembrane</keyword>
<dbReference type="Proteomes" id="UP000319210">
    <property type="component" value="Unassembled WGS sequence"/>
</dbReference>
<dbReference type="EMBL" id="BJMM01000012">
    <property type="protein sequence ID" value="GEB50410.1"/>
    <property type="molecule type" value="Genomic_DNA"/>
</dbReference>
<reference evidence="2 3" key="1">
    <citation type="submission" date="2019-06" db="EMBL/GenBank/DDBJ databases">
        <title>Whole genome shotgun sequence of Streptomyces cacaoi subsp. cacaoi NBRC 12748.</title>
        <authorList>
            <person name="Hosoyama A."/>
            <person name="Uohara A."/>
            <person name="Ohji S."/>
            <person name="Ichikawa N."/>
        </authorList>
    </citation>
    <scope>NUCLEOTIDE SEQUENCE [LARGE SCALE GENOMIC DNA]</scope>
    <source>
        <strain evidence="2 3">NBRC 12748</strain>
    </source>
</reference>
<organism evidence="2 3">
    <name type="scientific">Streptomyces cacaoi</name>
    <dbReference type="NCBI Taxonomy" id="1898"/>
    <lineage>
        <taxon>Bacteria</taxon>
        <taxon>Bacillati</taxon>
        <taxon>Actinomycetota</taxon>
        <taxon>Actinomycetes</taxon>
        <taxon>Kitasatosporales</taxon>
        <taxon>Streptomycetaceae</taxon>
        <taxon>Streptomyces</taxon>
    </lineage>
</organism>
<comment type="caution">
    <text evidence="2">The sequence shown here is derived from an EMBL/GenBank/DDBJ whole genome shotgun (WGS) entry which is preliminary data.</text>
</comment>